<protein>
    <submittedName>
        <fullName evidence="3">Terpene utilization protein AtuA</fullName>
    </submittedName>
</protein>
<dbReference type="PATRIC" id="fig|294.124.peg.3295"/>
<feature type="domain" description="AtuA-like ferredoxin-fold" evidence="2">
    <location>
        <begin position="265"/>
        <end position="366"/>
    </location>
</feature>
<dbReference type="PANTHER" id="PTHR47708:SF2">
    <property type="entry name" value="SI:CH73-132F6.5"/>
    <property type="match status" value="1"/>
</dbReference>
<dbReference type="EMBL" id="JXNZ01000147">
    <property type="protein sequence ID" value="KIQ58406.1"/>
    <property type="molecule type" value="Genomic_DNA"/>
</dbReference>
<dbReference type="RefSeq" id="WP_042730765.1">
    <property type="nucleotide sequence ID" value="NZ_JXNZ01000147.1"/>
</dbReference>
<feature type="non-terminal residue" evidence="3">
    <location>
        <position position="1"/>
    </location>
</feature>
<evidence type="ECO:0000259" key="2">
    <source>
        <dbReference type="Pfam" id="PF23544"/>
    </source>
</evidence>
<accession>A0A0D0NGQ1</accession>
<comment type="caution">
    <text evidence="3">The sequence shown here is derived from an EMBL/GenBank/DDBJ whole genome shotgun (WGS) entry which is preliminary data.</text>
</comment>
<organism evidence="3 4">
    <name type="scientific">Pseudomonas fluorescens</name>
    <dbReference type="NCBI Taxonomy" id="294"/>
    <lineage>
        <taxon>Bacteria</taxon>
        <taxon>Pseudomonadati</taxon>
        <taxon>Pseudomonadota</taxon>
        <taxon>Gammaproteobacteria</taxon>
        <taxon>Pseudomonadales</taxon>
        <taxon>Pseudomonadaceae</taxon>
        <taxon>Pseudomonas</taxon>
    </lineage>
</organism>
<dbReference type="InterPro" id="IPR010839">
    <property type="entry name" value="AtuA_N"/>
</dbReference>
<reference evidence="3 4" key="1">
    <citation type="submission" date="2015-01" db="EMBL/GenBank/DDBJ databases">
        <title>Draft Genome Sequence of the Biocontrol and Plant Growth-Promoting Rhizobacteria (PGPR) Pseudomonas fluorescens UM270.</title>
        <authorList>
            <person name="Hernandez-Salmeron J.E."/>
            <person name="Santoyo G."/>
            <person name="Moreno-Hagelsieb G."/>
            <person name="Hernandez-Leon R."/>
        </authorList>
    </citation>
    <scope>NUCLEOTIDE SEQUENCE [LARGE SCALE GENOMIC DNA]</scope>
    <source>
        <strain evidence="3 4">UM270</strain>
    </source>
</reference>
<evidence type="ECO:0000259" key="1">
    <source>
        <dbReference type="Pfam" id="PF07287"/>
    </source>
</evidence>
<dbReference type="InterPro" id="IPR056362">
    <property type="entry name" value="AtuA-like_ferredoxin_dom"/>
</dbReference>
<dbReference type="PANTHER" id="PTHR47708">
    <property type="match status" value="1"/>
</dbReference>
<dbReference type="Proteomes" id="UP000032101">
    <property type="component" value="Unassembled WGS sequence"/>
</dbReference>
<dbReference type="Pfam" id="PF07287">
    <property type="entry name" value="AtuA"/>
    <property type="match status" value="1"/>
</dbReference>
<dbReference type="AlphaFoldDB" id="A0A0D0NGQ1"/>
<sequence>EVPDYEHIGFPIVDVSADGQFIVTKAPGTGGLITPLTVGEQLLYEIGDPQGYLLPDVICDFSQVRLIQQGKHAVRVHGARGLPPSDQYKVCATGLDGYRCTATCLIAGIDAVAKAERVGQAIIARTSQMFSQRGWAPYREVNVELLGSEATYGQHRRRQDTREVVLKLAVRHPDRQALVLFSREIAQAATGMAPGLTGMVGGRPTVSPLIRLFSFLIDKAHCTLAIECQGQRHPCPLPPLDTLQTDDLPLAADVPKPQGRADASVPLVKLAVARSGDKGNHVNIGVIARAPEYLPWIAEALTPEVVVDWMSHVLDPLLGRVERWYLPGTHSLNFLLENALGGGGAASLRGDPQGKALAQQLLDIQIPVPQSIADQLD</sequence>
<dbReference type="Pfam" id="PF23544">
    <property type="entry name" value="AtuA_ferredoxin"/>
    <property type="match status" value="1"/>
</dbReference>
<gene>
    <name evidence="3" type="ORF">RL74_15980</name>
</gene>
<dbReference type="OrthoDB" id="9763456at2"/>
<name>A0A0D0NGQ1_PSEFL</name>
<evidence type="ECO:0000313" key="3">
    <source>
        <dbReference type="EMBL" id="KIQ58406.1"/>
    </source>
</evidence>
<feature type="domain" description="Acyclic terpene utilisation N-terminal" evidence="1">
    <location>
        <begin position="1"/>
        <end position="225"/>
    </location>
</feature>
<evidence type="ECO:0000313" key="4">
    <source>
        <dbReference type="Proteomes" id="UP000032101"/>
    </source>
</evidence>
<proteinExistence type="predicted"/>